<reference evidence="3" key="1">
    <citation type="journal article" date="2011" name="Genome Res.">
        <title>Phylogeny-wide analysis of social amoeba genomes highlights ancient origins for complex intercellular communication.</title>
        <authorList>
            <person name="Heidel A.J."/>
            <person name="Lawal H.M."/>
            <person name="Felder M."/>
            <person name="Schilde C."/>
            <person name="Helps N.R."/>
            <person name="Tunggal B."/>
            <person name="Rivero F."/>
            <person name="John U."/>
            <person name="Schleicher M."/>
            <person name="Eichinger L."/>
            <person name="Platzer M."/>
            <person name="Noegel A.A."/>
            <person name="Schaap P."/>
            <person name="Gloeckner G."/>
        </authorList>
    </citation>
    <scope>NUCLEOTIDE SEQUENCE [LARGE SCALE GENOMIC DNA]</scope>
    <source>
        <strain evidence="3">SH3</strain>
    </source>
</reference>
<protein>
    <recommendedName>
        <fullName evidence="4">FNIP repeat-containing protein</fullName>
    </recommendedName>
</protein>
<evidence type="ECO:0000256" key="1">
    <source>
        <dbReference type="SAM" id="MobiDB-lite"/>
    </source>
</evidence>
<feature type="compositionally biased region" description="Acidic residues" evidence="1">
    <location>
        <begin position="395"/>
        <end position="422"/>
    </location>
</feature>
<dbReference type="PANTHER" id="PTHR32134">
    <property type="entry name" value="FNIP REPEAT-CONTAINING PROTEIN"/>
    <property type="match status" value="1"/>
</dbReference>
<accession>F4Q203</accession>
<dbReference type="GeneID" id="14870173"/>
<proteinExistence type="predicted"/>
<dbReference type="InterPro" id="IPR051251">
    <property type="entry name" value="STK_FNIP-Repeat"/>
</dbReference>
<organism evidence="2 3">
    <name type="scientific">Cavenderia fasciculata</name>
    <name type="common">Slime mold</name>
    <name type="synonym">Dictyostelium fasciculatum</name>
    <dbReference type="NCBI Taxonomy" id="261658"/>
    <lineage>
        <taxon>Eukaryota</taxon>
        <taxon>Amoebozoa</taxon>
        <taxon>Evosea</taxon>
        <taxon>Eumycetozoa</taxon>
        <taxon>Dictyostelia</taxon>
        <taxon>Acytosteliales</taxon>
        <taxon>Cavenderiaceae</taxon>
        <taxon>Cavenderia</taxon>
    </lineage>
</organism>
<dbReference type="Proteomes" id="UP000007797">
    <property type="component" value="Unassembled WGS sequence"/>
</dbReference>
<dbReference type="PANTHER" id="PTHR32134:SF92">
    <property type="entry name" value="FNIP REPEAT-CONTAINING PROTEIN"/>
    <property type="match status" value="1"/>
</dbReference>
<evidence type="ECO:0008006" key="4">
    <source>
        <dbReference type="Google" id="ProtNLM"/>
    </source>
</evidence>
<keyword evidence="3" id="KW-1185">Reference proteome</keyword>
<gene>
    <name evidence="2" type="ORF">DFA_06689</name>
</gene>
<dbReference type="SUPFAM" id="SSF52047">
    <property type="entry name" value="RNI-like"/>
    <property type="match status" value="1"/>
</dbReference>
<sequence>MNDTTDKTKDEIGSFIRLVKISDLIILDIISFIDNNVDVICLLLTCKSLYNGIRLKIENICKEFNQENKNNNINNERDKYQLYHPLPPPHLLTLFKNVKSVSLRPTPNIDYDLAHNCLRSFVNIHNTGIFLSTRKFKIVNDYNLNEVVEQCKIPDYVETMVLQCAAEIDTKYITPSVKSMGINMIIKPNSFPTIKVWPPSITSLAIGEYTTYGKEDFFKKIAPTLLKLKIRNCPPKLDIRHLKSLVSLEVSHNPLAGMINFSKRVGPSSIGDILIPKTKTMKKLTIGGLDGITTGFLPPNLEKLTISHQTKTFKLPSTLTYLDIGYSPILVPNTGFIPSSVRELHITFPKDTDLLEPGVVPNGVERLLLNQYYGPIDSSIPDTVTDLSVRWRVIEEEDDDDEEDEEDEEEQEEDDNDQENNT</sequence>
<evidence type="ECO:0000313" key="3">
    <source>
        <dbReference type="Proteomes" id="UP000007797"/>
    </source>
</evidence>
<dbReference type="InterPro" id="IPR032675">
    <property type="entry name" value="LRR_dom_sf"/>
</dbReference>
<dbReference type="AlphaFoldDB" id="F4Q203"/>
<dbReference type="Gene3D" id="3.80.10.10">
    <property type="entry name" value="Ribonuclease Inhibitor"/>
    <property type="match status" value="1"/>
</dbReference>
<dbReference type="EMBL" id="GL883020">
    <property type="protein sequence ID" value="EGG18023.1"/>
    <property type="molecule type" value="Genomic_DNA"/>
</dbReference>
<dbReference type="KEGG" id="dfa:DFA_06689"/>
<evidence type="ECO:0000313" key="2">
    <source>
        <dbReference type="EMBL" id="EGG18023.1"/>
    </source>
</evidence>
<dbReference type="RefSeq" id="XP_004356916.1">
    <property type="nucleotide sequence ID" value="XM_004356862.1"/>
</dbReference>
<feature type="region of interest" description="Disordered" evidence="1">
    <location>
        <begin position="394"/>
        <end position="422"/>
    </location>
</feature>
<name>F4Q203_CACFS</name>